<gene>
    <name evidence="3" type="ORF">SAMN05445756_0616</name>
</gene>
<dbReference type="PANTHER" id="PTHR35788:SF1">
    <property type="entry name" value="EXPORTED PROTEIN"/>
    <property type="match status" value="1"/>
</dbReference>
<feature type="compositionally biased region" description="Basic and acidic residues" evidence="1">
    <location>
        <begin position="590"/>
        <end position="627"/>
    </location>
</feature>
<reference evidence="3 4" key="1">
    <citation type="submission" date="2017-06" db="EMBL/GenBank/DDBJ databases">
        <authorList>
            <person name="Kim H.J."/>
            <person name="Triplett B.A."/>
        </authorList>
    </citation>
    <scope>NUCLEOTIDE SEQUENCE [LARGE SCALE GENOMIC DNA]</scope>
    <source>
        <strain evidence="3 4">DSM 22179</strain>
    </source>
</reference>
<dbReference type="InterPro" id="IPR007391">
    <property type="entry name" value="Vancomycin_resist_VanW"/>
</dbReference>
<proteinExistence type="predicted"/>
<dbReference type="InterPro" id="IPR022029">
    <property type="entry name" value="YoaR-like_PG-bd"/>
</dbReference>
<dbReference type="OrthoDB" id="9813301at2"/>
<sequence>MSGSSPSRGGRGWLAGLILLLGLLALAYLALVQVVAGETPRRATVGGVDVSGLSREAAVERLERAAEEQLAEPVELVVDGRVERIPASELGLGLEAEESLEGLIGRTWDPRDLQQRTTRSVERGWVRSVDDERLRRAVGTLAEDTEVEAAPARVGLQGTQVRVEEGTSGREFDRGATVRAVREAWLDGEPRVRAEVRTVEPPVRAQELRDFVEGTLEPALAEPVTLVATPRAADGREVDGLPRPREVELPPRELARMLSVDGEPGRPSLSVDAAAWVEDLPGSSPLATARARDASVELTDTAARIVPARPARSVAVGDVESAVERALRAPERRAAVPVRTTPAEEEGKDWRIERMATFSTVLPGGEENAGRTHNIRTLAKALDGYVVDPGEQFSLLEVMGSPTEENGYEEAHVISGGRLKNAVGGGLSQVSTAVYNVAFLAGVQLDEHKAHSYYIARYPEGREATLWHPVIDNTWTNDTEAPVVLRSEVRGDELVLTLYGEKRYEVESRTGERREVVEPRQYFSRAEDCISQHGVEGFDITVSRHLTPVGGSAGEKRVERTETHYDPSDEVYCTHPEAPGYSGSQWAPSDDYRPIELREQDRREDERRRREAELAEVEADSRGAEQG</sequence>
<dbReference type="Proteomes" id="UP000198122">
    <property type="component" value="Unassembled WGS sequence"/>
</dbReference>
<evidence type="ECO:0000313" key="3">
    <source>
        <dbReference type="EMBL" id="SNC62086.1"/>
    </source>
</evidence>
<protein>
    <submittedName>
        <fullName evidence="3">Vancomycin resistance protein YoaR, contains peptidoglycan-binding and VanW domains</fullName>
    </submittedName>
</protein>
<name>A0A212T8E6_9MICO</name>
<keyword evidence="4" id="KW-1185">Reference proteome</keyword>
<feature type="domain" description="YoaR-like putative peptidoglycan binding" evidence="2">
    <location>
        <begin position="128"/>
        <end position="191"/>
    </location>
</feature>
<dbReference type="EMBL" id="FYEZ01000001">
    <property type="protein sequence ID" value="SNC62086.1"/>
    <property type="molecule type" value="Genomic_DNA"/>
</dbReference>
<evidence type="ECO:0000256" key="1">
    <source>
        <dbReference type="SAM" id="MobiDB-lite"/>
    </source>
</evidence>
<evidence type="ECO:0000259" key="2">
    <source>
        <dbReference type="Pfam" id="PF12229"/>
    </source>
</evidence>
<dbReference type="Pfam" id="PF04294">
    <property type="entry name" value="VanW"/>
    <property type="match status" value="1"/>
</dbReference>
<dbReference type="AlphaFoldDB" id="A0A212T8E6"/>
<organism evidence="3 4">
    <name type="scientific">Kytococcus aerolatus</name>
    <dbReference type="NCBI Taxonomy" id="592308"/>
    <lineage>
        <taxon>Bacteria</taxon>
        <taxon>Bacillati</taxon>
        <taxon>Actinomycetota</taxon>
        <taxon>Actinomycetes</taxon>
        <taxon>Micrococcales</taxon>
        <taxon>Kytococcaceae</taxon>
        <taxon>Kytococcus</taxon>
    </lineage>
</organism>
<accession>A0A212T8E6</accession>
<evidence type="ECO:0000313" key="4">
    <source>
        <dbReference type="Proteomes" id="UP000198122"/>
    </source>
</evidence>
<dbReference type="PANTHER" id="PTHR35788">
    <property type="entry name" value="EXPORTED PROTEIN-RELATED"/>
    <property type="match status" value="1"/>
</dbReference>
<dbReference type="Pfam" id="PF12229">
    <property type="entry name" value="PG_binding_4"/>
    <property type="match status" value="1"/>
</dbReference>
<feature type="region of interest" description="Disordered" evidence="1">
    <location>
        <begin position="567"/>
        <end position="627"/>
    </location>
</feature>
<dbReference type="RefSeq" id="WP_088817594.1">
    <property type="nucleotide sequence ID" value="NZ_FYEZ01000001.1"/>
</dbReference>
<dbReference type="InterPro" id="IPR052913">
    <property type="entry name" value="Glycopeptide_resist_protein"/>
</dbReference>